<organism evidence="2 3">
    <name type="scientific">Fusarium sarcochroum</name>
    <dbReference type="NCBI Taxonomy" id="1208366"/>
    <lineage>
        <taxon>Eukaryota</taxon>
        <taxon>Fungi</taxon>
        <taxon>Dikarya</taxon>
        <taxon>Ascomycota</taxon>
        <taxon>Pezizomycotina</taxon>
        <taxon>Sordariomycetes</taxon>
        <taxon>Hypocreomycetidae</taxon>
        <taxon>Hypocreales</taxon>
        <taxon>Nectriaceae</taxon>
        <taxon>Fusarium</taxon>
        <taxon>Fusarium lateritium species complex</taxon>
    </lineage>
</organism>
<name>A0A8H4SPR5_9HYPO</name>
<comment type="caution">
    <text evidence="2">The sequence shown here is derived from an EMBL/GenBank/DDBJ whole genome shotgun (WGS) entry which is preliminary data.</text>
</comment>
<keyword evidence="3" id="KW-1185">Reference proteome</keyword>
<accession>A0A8H4SPR5</accession>
<reference evidence="2" key="2">
    <citation type="submission" date="2020-05" db="EMBL/GenBank/DDBJ databases">
        <authorList>
            <person name="Kim H.-S."/>
            <person name="Proctor R.H."/>
            <person name="Brown D.W."/>
        </authorList>
    </citation>
    <scope>NUCLEOTIDE SEQUENCE</scope>
    <source>
        <strain evidence="2">NRRL 20472</strain>
    </source>
</reference>
<dbReference type="EMBL" id="JABEXW010001523">
    <property type="protein sequence ID" value="KAF4943468.1"/>
    <property type="molecule type" value="Genomic_DNA"/>
</dbReference>
<proteinExistence type="predicted"/>
<feature type="compositionally biased region" description="Polar residues" evidence="1">
    <location>
        <begin position="182"/>
        <end position="234"/>
    </location>
</feature>
<feature type="non-terminal residue" evidence="2">
    <location>
        <position position="310"/>
    </location>
</feature>
<feature type="compositionally biased region" description="Polar residues" evidence="1">
    <location>
        <begin position="250"/>
        <end position="271"/>
    </location>
</feature>
<evidence type="ECO:0000313" key="2">
    <source>
        <dbReference type="EMBL" id="KAF4943468.1"/>
    </source>
</evidence>
<evidence type="ECO:0000256" key="1">
    <source>
        <dbReference type="SAM" id="MobiDB-lite"/>
    </source>
</evidence>
<feature type="compositionally biased region" description="Low complexity" evidence="1">
    <location>
        <begin position="16"/>
        <end position="26"/>
    </location>
</feature>
<feature type="compositionally biased region" description="Polar residues" evidence="1">
    <location>
        <begin position="37"/>
        <end position="48"/>
    </location>
</feature>
<sequence>MLRCIKDTLLHKKKAATTTPPARNTPTDPPPSYSSTRAISSHSEQQIQHPRPSPRQEPYPLPPTSVPSTISSHSEERLQPWPLPPTSVPSTVSTLSEQHQDQEHDQVNPVVHETVNEPPTPDTSVPDPFTPKYVPYIDASPLKNNMFARNAGIYGRVNPDIMGGFGDDDNESVWLVDDEETAQNQECNNPSRPASSTNHPAQSNSRLSGPSSSHDSVAAQSQEPGPALPSNTQPAFRYQRPSLLNDDDFASSSLPSTTAVRETPSSQNTTPAPRRGYAPVAASILNLYDLGVENTEASTSNYRNDTNLRS</sequence>
<gene>
    <name evidence="2" type="ORF">FSARC_14910</name>
</gene>
<dbReference type="Proteomes" id="UP000622797">
    <property type="component" value="Unassembled WGS sequence"/>
</dbReference>
<dbReference type="AlphaFoldDB" id="A0A8H4SPR5"/>
<protein>
    <submittedName>
        <fullName evidence="2">Uncharacterized protein</fullName>
    </submittedName>
</protein>
<feature type="compositionally biased region" description="Basic and acidic residues" evidence="1">
    <location>
        <begin position="1"/>
        <end position="10"/>
    </location>
</feature>
<feature type="region of interest" description="Disordered" evidence="1">
    <location>
        <begin position="180"/>
        <end position="277"/>
    </location>
</feature>
<evidence type="ECO:0000313" key="3">
    <source>
        <dbReference type="Proteomes" id="UP000622797"/>
    </source>
</evidence>
<dbReference type="OrthoDB" id="1431934at2759"/>
<feature type="compositionally biased region" description="Pro residues" evidence="1">
    <location>
        <begin position="51"/>
        <end position="65"/>
    </location>
</feature>
<feature type="region of interest" description="Disordered" evidence="1">
    <location>
        <begin position="1"/>
        <end position="130"/>
    </location>
</feature>
<reference evidence="2" key="1">
    <citation type="journal article" date="2020" name="BMC Genomics">
        <title>Correction to: Identification and distribution of gene clusters required for synthesis of sphingolipid metabolism inhibitors in diverse species of the filamentous fungus Fusarium.</title>
        <authorList>
            <person name="Kim H.S."/>
            <person name="Lohmar J.M."/>
            <person name="Busman M."/>
            <person name="Brown D.W."/>
            <person name="Naumann T.A."/>
            <person name="Divon H.H."/>
            <person name="Lysoe E."/>
            <person name="Uhlig S."/>
            <person name="Proctor R.H."/>
        </authorList>
    </citation>
    <scope>NUCLEOTIDE SEQUENCE</scope>
    <source>
        <strain evidence="2">NRRL 20472</strain>
    </source>
</reference>